<dbReference type="Pfam" id="PF00534">
    <property type="entry name" value="Glycos_transf_1"/>
    <property type="match status" value="1"/>
</dbReference>
<evidence type="ECO:0000259" key="2">
    <source>
        <dbReference type="Pfam" id="PF13439"/>
    </source>
</evidence>
<keyword evidence="3" id="KW-0808">Transferase</keyword>
<feature type="domain" description="Glycosyltransferase subfamily 4-like N-terminal" evidence="2">
    <location>
        <begin position="32"/>
        <end position="150"/>
    </location>
</feature>
<gene>
    <name evidence="3" type="ordered locus">Trad_2055</name>
</gene>
<dbReference type="PANTHER" id="PTHR12526">
    <property type="entry name" value="GLYCOSYLTRANSFERASE"/>
    <property type="match status" value="1"/>
</dbReference>
<dbReference type="Proteomes" id="UP000000379">
    <property type="component" value="Chromosome"/>
</dbReference>
<dbReference type="Pfam" id="PF13439">
    <property type="entry name" value="Glyco_transf_4"/>
    <property type="match status" value="1"/>
</dbReference>
<dbReference type="EMBL" id="CP002049">
    <property type="protein sequence ID" value="ADI15169.1"/>
    <property type="molecule type" value="Genomic_DNA"/>
</dbReference>
<proteinExistence type="predicted"/>
<dbReference type="InterPro" id="IPR028098">
    <property type="entry name" value="Glyco_trans_4-like_N"/>
</dbReference>
<dbReference type="InterPro" id="IPR001296">
    <property type="entry name" value="Glyco_trans_1"/>
</dbReference>
<keyword evidence="4" id="KW-1185">Reference proteome</keyword>
<sequence>MAVRRVGGGGVKIAMLAPIAWRVPPRHYGPWERVVSLLTEGLVRRGVDVTLFATADSQTQARLSAVVPRPYEEDPTLDAKVWEGLHLANLFEQADAFDLIHNHYDFLPLTYSGLVRTPVVTTIHGFSSARILPVYRRYNGRTHYVAISDADRHPELTYLATVHHGIDLGAFTLRETPEDYLLFFGRLHPDKGAAEAIQVAQRAERPLVLAGIIQDQRYFEREIAPHLGDRVRYVGSVGPEERNRLLGGAAALLHLINFDEPFGLSMVEAMACGTPVIATPRGSVPEIVRDGVNGFVVTGLEAATAAVAQLPELDRRAIRADAAARFSQERMVDDYLRVYERILTA</sequence>
<dbReference type="OrthoDB" id="9764657at2"/>
<evidence type="ECO:0000259" key="1">
    <source>
        <dbReference type="Pfam" id="PF00534"/>
    </source>
</evidence>
<dbReference type="CDD" id="cd03802">
    <property type="entry name" value="GT4_AviGT4-like"/>
    <property type="match status" value="1"/>
</dbReference>
<dbReference type="SUPFAM" id="SSF53756">
    <property type="entry name" value="UDP-Glycosyltransferase/glycogen phosphorylase"/>
    <property type="match status" value="1"/>
</dbReference>
<evidence type="ECO:0000313" key="3">
    <source>
        <dbReference type="EMBL" id="ADI15169.1"/>
    </source>
</evidence>
<organism evidence="3 4">
    <name type="scientific">Truepera radiovictrix (strain DSM 17093 / CIP 108686 / LMG 22925 / RQ-24)</name>
    <dbReference type="NCBI Taxonomy" id="649638"/>
    <lineage>
        <taxon>Bacteria</taxon>
        <taxon>Thermotogati</taxon>
        <taxon>Deinococcota</taxon>
        <taxon>Deinococci</taxon>
        <taxon>Trueperales</taxon>
        <taxon>Trueperaceae</taxon>
        <taxon>Truepera</taxon>
    </lineage>
</organism>
<feature type="domain" description="Glycosyl transferase family 1" evidence="1">
    <location>
        <begin position="176"/>
        <end position="312"/>
    </location>
</feature>
<dbReference type="Gene3D" id="3.40.50.2000">
    <property type="entry name" value="Glycogen Phosphorylase B"/>
    <property type="match status" value="2"/>
</dbReference>
<reference evidence="4" key="1">
    <citation type="submission" date="2010-05" db="EMBL/GenBank/DDBJ databases">
        <title>The complete genome of Truepera radiovictris DSM 17093.</title>
        <authorList>
            <consortium name="US DOE Joint Genome Institute (JGI-PGF)"/>
            <person name="Lucas S."/>
            <person name="Copeland A."/>
            <person name="Lapidus A."/>
            <person name="Glavina del Rio T."/>
            <person name="Dalin E."/>
            <person name="Tice H."/>
            <person name="Bruce D."/>
            <person name="Goodwin L."/>
            <person name="Pitluck S."/>
            <person name="Kyrpides N."/>
            <person name="Mavromatis K."/>
            <person name="Ovchinnikova G."/>
            <person name="Munk A.C."/>
            <person name="Detter J.C."/>
            <person name="Han C."/>
            <person name="Tapia R."/>
            <person name="Land M."/>
            <person name="Hauser L."/>
            <person name="Markowitz V."/>
            <person name="Cheng J.-F."/>
            <person name="Hugenholtz P."/>
            <person name="Woyke T."/>
            <person name="Wu D."/>
            <person name="Tindall B."/>
            <person name="Pomrenke H.G."/>
            <person name="Brambilla E."/>
            <person name="Klenk H.-P."/>
            <person name="Eisen J.A."/>
        </authorList>
    </citation>
    <scope>NUCLEOTIDE SEQUENCE [LARGE SCALE GENOMIC DNA]</scope>
    <source>
        <strain evidence="4">DSM 17093 / CIP 108686 / LMG 22925 / RQ-24</strain>
    </source>
</reference>
<dbReference type="KEGG" id="tra:Trad_2055"/>
<dbReference type="PANTHER" id="PTHR12526:SF595">
    <property type="entry name" value="BLL5217 PROTEIN"/>
    <property type="match status" value="1"/>
</dbReference>
<accession>D7CR81</accession>
<dbReference type="CAZy" id="GT4">
    <property type="family name" value="Glycosyltransferase Family 4"/>
</dbReference>
<evidence type="ECO:0000313" key="4">
    <source>
        <dbReference type="Proteomes" id="UP000000379"/>
    </source>
</evidence>
<dbReference type="RefSeq" id="WP_013178534.1">
    <property type="nucleotide sequence ID" value="NC_014221.1"/>
</dbReference>
<protein>
    <submittedName>
        <fullName evidence="3">Glycosyl transferase group 1</fullName>
    </submittedName>
</protein>
<dbReference type="HOGENOM" id="CLU_042257_0_0_0"/>
<dbReference type="eggNOG" id="COG0438">
    <property type="taxonomic scope" value="Bacteria"/>
</dbReference>
<dbReference type="AlphaFoldDB" id="D7CR81"/>
<dbReference type="STRING" id="649638.Trad_2055"/>
<reference evidence="3 4" key="2">
    <citation type="journal article" date="2011" name="Stand. Genomic Sci.">
        <title>Complete genome sequence of Truepera radiovictrix type strain (RQ-24).</title>
        <authorList>
            <person name="Ivanova N."/>
            <person name="Rohde C."/>
            <person name="Munk C."/>
            <person name="Nolan M."/>
            <person name="Lucas S."/>
            <person name="Del Rio T.G."/>
            <person name="Tice H."/>
            <person name="Deshpande S."/>
            <person name="Cheng J.F."/>
            <person name="Tapia R."/>
            <person name="Han C."/>
            <person name="Goodwin L."/>
            <person name="Pitluck S."/>
            <person name="Liolios K."/>
            <person name="Mavromatis K."/>
            <person name="Mikhailova N."/>
            <person name="Pati A."/>
            <person name="Chen A."/>
            <person name="Palaniappan K."/>
            <person name="Land M."/>
            <person name="Hauser L."/>
            <person name="Chang Y.J."/>
            <person name="Jeffries C.D."/>
            <person name="Brambilla E."/>
            <person name="Rohde M."/>
            <person name="Goker M."/>
            <person name="Tindall B.J."/>
            <person name="Woyke T."/>
            <person name="Bristow J."/>
            <person name="Eisen J.A."/>
            <person name="Markowitz V."/>
            <person name="Hugenholtz P."/>
            <person name="Kyrpides N.C."/>
            <person name="Klenk H.P."/>
            <person name="Lapidus A."/>
        </authorList>
    </citation>
    <scope>NUCLEOTIDE SEQUENCE [LARGE SCALE GENOMIC DNA]</scope>
    <source>
        <strain evidence="4">DSM 17093 / CIP 108686 / LMG 22925 / RQ-24</strain>
    </source>
</reference>
<name>D7CR81_TRURR</name>
<dbReference type="GO" id="GO:0016757">
    <property type="term" value="F:glycosyltransferase activity"/>
    <property type="evidence" value="ECO:0007669"/>
    <property type="project" value="InterPro"/>
</dbReference>